<dbReference type="Pfam" id="PF11181">
    <property type="entry name" value="YflT"/>
    <property type="match status" value="1"/>
</dbReference>
<feature type="domain" description="General stress protein 17M-like" evidence="3">
    <location>
        <begin position="20"/>
        <end position="97"/>
    </location>
</feature>
<feature type="transmembrane region" description="Helical" evidence="2">
    <location>
        <begin position="69"/>
        <end position="91"/>
    </location>
</feature>
<feature type="compositionally biased region" description="Basic and acidic residues" evidence="1">
    <location>
        <begin position="238"/>
        <end position="259"/>
    </location>
</feature>
<evidence type="ECO:0000259" key="3">
    <source>
        <dbReference type="Pfam" id="PF11181"/>
    </source>
</evidence>
<dbReference type="RefSeq" id="WP_101627977.1">
    <property type="nucleotide sequence ID" value="NZ_PKKJ01000003.1"/>
</dbReference>
<comment type="caution">
    <text evidence="4">The sequence shown here is derived from an EMBL/GenBank/DDBJ whole genome shotgun (WGS) entry which is preliminary data.</text>
</comment>
<protein>
    <recommendedName>
        <fullName evidence="3">General stress protein 17M-like domain-containing protein</fullName>
    </recommendedName>
</protein>
<name>A0A2I1I5U0_9ACTO</name>
<sequence length="259" mass="27095">MAQRPNDLNFGMPVMPTGTEVASYQTYAEAQGAVDYLSDQEFDVKSITIVGTDLHLVERVTGRMTMGRAALSGASSGALWGAFMGLMLSFAAPNGSAFVWVGIGILGGALAGIIMSGLLYAMTSGRRDFTSQSQTVASRYALLASADIDRAFQMLQKTPGNQMRPKPRRVCPESTGPTEYGSRPDEKPRFGVRLSGGSASFASSSSGNEADPASSDSLSSEGSESTCGGVHAGQPAGEKADSNDADDSKPVYGRHRADD</sequence>
<evidence type="ECO:0000313" key="4">
    <source>
        <dbReference type="EMBL" id="PKY66463.1"/>
    </source>
</evidence>
<keyword evidence="2" id="KW-0812">Transmembrane</keyword>
<dbReference type="Proteomes" id="UP000234545">
    <property type="component" value="Unassembled WGS sequence"/>
</dbReference>
<evidence type="ECO:0000256" key="1">
    <source>
        <dbReference type="SAM" id="MobiDB-lite"/>
    </source>
</evidence>
<dbReference type="OrthoDB" id="3381462at2"/>
<keyword evidence="2" id="KW-1133">Transmembrane helix</keyword>
<feature type="region of interest" description="Disordered" evidence="1">
    <location>
        <begin position="157"/>
        <end position="259"/>
    </location>
</feature>
<keyword evidence="2" id="KW-0472">Membrane</keyword>
<dbReference type="EMBL" id="PKKJ01000003">
    <property type="protein sequence ID" value="PKY66463.1"/>
    <property type="molecule type" value="Genomic_DNA"/>
</dbReference>
<dbReference type="AlphaFoldDB" id="A0A2I1I5U0"/>
<proteinExistence type="predicted"/>
<feature type="compositionally biased region" description="Low complexity" evidence="1">
    <location>
        <begin position="195"/>
        <end position="207"/>
    </location>
</feature>
<evidence type="ECO:0000256" key="2">
    <source>
        <dbReference type="SAM" id="Phobius"/>
    </source>
</evidence>
<reference evidence="4 5" key="1">
    <citation type="submission" date="2017-12" db="EMBL/GenBank/DDBJ databases">
        <title>Phylogenetic diversity of female urinary microbiome.</title>
        <authorList>
            <person name="Thomas-White K."/>
            <person name="Wolfe A.J."/>
        </authorList>
    </citation>
    <scope>NUCLEOTIDE SEQUENCE [LARGE SCALE GENOMIC DNA]</scope>
    <source>
        <strain evidence="4 5">UMB0250</strain>
    </source>
</reference>
<gene>
    <name evidence="4" type="ORF">CYJ25_04355</name>
</gene>
<dbReference type="InterPro" id="IPR025889">
    <property type="entry name" value="GSP17M-like_dom"/>
</dbReference>
<accession>A0A2I1I5U0</accession>
<feature type="compositionally biased region" description="Low complexity" evidence="1">
    <location>
        <begin position="214"/>
        <end position="225"/>
    </location>
</feature>
<feature type="transmembrane region" description="Helical" evidence="2">
    <location>
        <begin position="97"/>
        <end position="121"/>
    </location>
</feature>
<evidence type="ECO:0000313" key="5">
    <source>
        <dbReference type="Proteomes" id="UP000234545"/>
    </source>
</evidence>
<organism evidence="4 5">
    <name type="scientific">Schaalia turicensis</name>
    <dbReference type="NCBI Taxonomy" id="131111"/>
    <lineage>
        <taxon>Bacteria</taxon>
        <taxon>Bacillati</taxon>
        <taxon>Actinomycetota</taxon>
        <taxon>Actinomycetes</taxon>
        <taxon>Actinomycetales</taxon>
        <taxon>Actinomycetaceae</taxon>
        <taxon>Schaalia</taxon>
    </lineage>
</organism>